<evidence type="ECO:0000256" key="1">
    <source>
        <dbReference type="ARBA" id="ARBA00023157"/>
    </source>
</evidence>
<feature type="domain" description="Sushi" evidence="3">
    <location>
        <begin position="33"/>
        <end position="92"/>
    </location>
</feature>
<feature type="domain" description="Sushi" evidence="3">
    <location>
        <begin position="106"/>
        <end position="166"/>
    </location>
</feature>
<evidence type="ECO:0000259" key="3">
    <source>
        <dbReference type="SMART" id="SM00032"/>
    </source>
</evidence>
<dbReference type="CDD" id="cd00033">
    <property type="entry name" value="CCP"/>
    <property type="match status" value="2"/>
</dbReference>
<dbReference type="Pfam" id="PF00084">
    <property type="entry name" value="Sushi"/>
    <property type="match status" value="2"/>
</dbReference>
<accession>A0A914YP78</accession>
<organism evidence="4 5">
    <name type="scientific">Panagrolaimus superbus</name>
    <dbReference type="NCBI Taxonomy" id="310955"/>
    <lineage>
        <taxon>Eukaryota</taxon>
        <taxon>Metazoa</taxon>
        <taxon>Ecdysozoa</taxon>
        <taxon>Nematoda</taxon>
        <taxon>Chromadorea</taxon>
        <taxon>Rhabditida</taxon>
        <taxon>Tylenchina</taxon>
        <taxon>Panagrolaimomorpha</taxon>
        <taxon>Panagrolaimoidea</taxon>
        <taxon>Panagrolaimidae</taxon>
        <taxon>Panagrolaimus</taxon>
    </lineage>
</organism>
<reference evidence="5" key="1">
    <citation type="submission" date="2022-11" db="UniProtKB">
        <authorList>
            <consortium name="WormBaseParasite"/>
        </authorList>
    </citation>
    <scope>IDENTIFICATION</scope>
</reference>
<protein>
    <submittedName>
        <fullName evidence="5">Sushi domain-containing protein</fullName>
    </submittedName>
</protein>
<dbReference type="AlphaFoldDB" id="A0A914YP78"/>
<dbReference type="Proteomes" id="UP000887577">
    <property type="component" value="Unplaced"/>
</dbReference>
<name>A0A914YP78_9BILA</name>
<sequence length="178" mass="18357">MQSLNILIPFLFILSVNCQTVIPRPKRQSAGLCPAIAVPINGEIKYSSEAPSLGSGYSNGTQATLTCLGGDYSGAKNVTCNSGIWTPLIGSCPGTGIPADSSSAPCLLGPITPLNGQLKYSTGSLLGPWPAGSTVQLTCNPGYTPTGILHATCINRVFNSTVLGECNLSPAKILFKSI</sequence>
<feature type="chain" id="PRO_5036814444" evidence="2">
    <location>
        <begin position="19"/>
        <end position="178"/>
    </location>
</feature>
<dbReference type="Gene3D" id="2.10.70.10">
    <property type="entry name" value="Complement Module, domain 1"/>
    <property type="match status" value="2"/>
</dbReference>
<dbReference type="SUPFAM" id="SSF57535">
    <property type="entry name" value="Complement control module/SCR domain"/>
    <property type="match status" value="2"/>
</dbReference>
<keyword evidence="2" id="KW-0732">Signal</keyword>
<feature type="signal peptide" evidence="2">
    <location>
        <begin position="1"/>
        <end position="18"/>
    </location>
</feature>
<dbReference type="WBParaSite" id="PSU_v2.g19160.t1">
    <property type="protein sequence ID" value="PSU_v2.g19160.t1"/>
    <property type="gene ID" value="PSU_v2.g19160"/>
</dbReference>
<evidence type="ECO:0000256" key="2">
    <source>
        <dbReference type="SAM" id="SignalP"/>
    </source>
</evidence>
<proteinExistence type="predicted"/>
<evidence type="ECO:0000313" key="4">
    <source>
        <dbReference type="Proteomes" id="UP000887577"/>
    </source>
</evidence>
<dbReference type="SMART" id="SM00032">
    <property type="entry name" value="CCP"/>
    <property type="match status" value="2"/>
</dbReference>
<dbReference type="InterPro" id="IPR035976">
    <property type="entry name" value="Sushi/SCR/CCP_sf"/>
</dbReference>
<keyword evidence="1" id="KW-1015">Disulfide bond</keyword>
<evidence type="ECO:0000313" key="5">
    <source>
        <dbReference type="WBParaSite" id="PSU_v2.g19160.t1"/>
    </source>
</evidence>
<dbReference type="InterPro" id="IPR000436">
    <property type="entry name" value="Sushi_SCR_CCP_dom"/>
</dbReference>
<keyword evidence="4" id="KW-1185">Reference proteome</keyword>